<evidence type="ECO:0000256" key="6">
    <source>
        <dbReference type="ARBA" id="ARBA00023134"/>
    </source>
</evidence>
<dbReference type="Gene3D" id="3.40.50.300">
    <property type="entry name" value="P-loop containing nucleotide triphosphate hydrolases"/>
    <property type="match status" value="1"/>
</dbReference>
<dbReference type="GO" id="GO:0005737">
    <property type="term" value="C:cytoplasm"/>
    <property type="evidence" value="ECO:0007669"/>
    <property type="project" value="UniProtKB-SubCell"/>
</dbReference>
<dbReference type="PANTHER" id="PTHR43721">
    <property type="entry name" value="ELONGATION FACTOR TU-RELATED"/>
    <property type="match status" value="1"/>
</dbReference>
<dbReference type="InterPro" id="IPR015190">
    <property type="entry name" value="Elong_fac_SelB-wing-hlx_typ-2"/>
</dbReference>
<dbReference type="InterPro" id="IPR005225">
    <property type="entry name" value="Small_GTP-bd"/>
</dbReference>
<keyword evidence="4" id="KW-0547">Nucleotide-binding</keyword>
<dbReference type="GO" id="GO:0001514">
    <property type="term" value="P:selenocysteine incorporation"/>
    <property type="evidence" value="ECO:0007669"/>
    <property type="project" value="InterPro"/>
</dbReference>
<proteinExistence type="predicted"/>
<comment type="function">
    <text evidence="7">Translation factor necessary for the incorporation of selenocysteine into proteins. It probably replaces EF-Tu for the insertion of selenocysteine directed by the UGA codon. SelB binds GTP and GDP.</text>
</comment>
<dbReference type="PROSITE" id="PS00301">
    <property type="entry name" value="G_TR_1"/>
    <property type="match status" value="1"/>
</dbReference>
<dbReference type="EMBL" id="AP021879">
    <property type="protein sequence ID" value="BBO88212.1"/>
    <property type="molecule type" value="Genomic_DNA"/>
</dbReference>
<keyword evidence="5" id="KW-0648">Protein biosynthesis</keyword>
<dbReference type="NCBIfam" id="TIGR00231">
    <property type="entry name" value="small_GTP"/>
    <property type="match status" value="1"/>
</dbReference>
<dbReference type="GO" id="GO:0003723">
    <property type="term" value="F:RNA binding"/>
    <property type="evidence" value="ECO:0007669"/>
    <property type="project" value="InterPro"/>
</dbReference>
<name>A0A5K8A6G9_9BACT</name>
<dbReference type="InterPro" id="IPR004161">
    <property type="entry name" value="EFTu-like_2"/>
</dbReference>
<comment type="subcellular location">
    <subcellularLocation>
        <location evidence="1">Cytoplasm</location>
    </subcellularLocation>
</comment>
<organism evidence="10 11">
    <name type="scientific">Desulfosarcina ovata subsp. ovata</name>
    <dbReference type="NCBI Taxonomy" id="2752305"/>
    <lineage>
        <taxon>Bacteria</taxon>
        <taxon>Pseudomonadati</taxon>
        <taxon>Thermodesulfobacteriota</taxon>
        <taxon>Desulfobacteria</taxon>
        <taxon>Desulfobacterales</taxon>
        <taxon>Desulfosarcinaceae</taxon>
        <taxon>Desulfosarcina</taxon>
    </lineage>
</organism>
<dbReference type="Gene3D" id="2.40.30.10">
    <property type="entry name" value="Translation factors"/>
    <property type="match status" value="2"/>
</dbReference>
<evidence type="ECO:0000313" key="10">
    <source>
        <dbReference type="EMBL" id="BBO88212.1"/>
    </source>
</evidence>
<dbReference type="GO" id="GO:0005525">
    <property type="term" value="F:GTP binding"/>
    <property type="evidence" value="ECO:0007669"/>
    <property type="project" value="UniProtKB-KW"/>
</dbReference>
<dbReference type="InterPro" id="IPR036390">
    <property type="entry name" value="WH_DNA-bd_sf"/>
</dbReference>
<dbReference type="GO" id="GO:0003924">
    <property type="term" value="F:GTPase activity"/>
    <property type="evidence" value="ECO:0007669"/>
    <property type="project" value="InterPro"/>
</dbReference>
<evidence type="ECO:0000256" key="8">
    <source>
        <dbReference type="ARBA" id="ARBA00031615"/>
    </source>
</evidence>
<feature type="domain" description="Tr-type G" evidence="9">
    <location>
        <begin position="1"/>
        <end position="173"/>
    </location>
</feature>
<dbReference type="InterPro" id="IPR015191">
    <property type="entry name" value="SelB_WHD4"/>
</dbReference>
<dbReference type="InterPro" id="IPR036388">
    <property type="entry name" value="WH-like_DNA-bd_sf"/>
</dbReference>
<dbReference type="RefSeq" id="WP_155309540.1">
    <property type="nucleotide sequence ID" value="NZ_AP021879.1"/>
</dbReference>
<dbReference type="Pfam" id="PF00009">
    <property type="entry name" value="GTP_EFTU"/>
    <property type="match status" value="1"/>
</dbReference>
<dbReference type="SUPFAM" id="SSF52540">
    <property type="entry name" value="P-loop containing nucleoside triphosphate hydrolases"/>
    <property type="match status" value="1"/>
</dbReference>
<keyword evidence="11" id="KW-1185">Reference proteome</keyword>
<keyword evidence="3" id="KW-0963">Cytoplasm</keyword>
<dbReference type="SUPFAM" id="SSF50465">
    <property type="entry name" value="EF-Tu/eEF-1alpha/eIF2-gamma C-terminal domain"/>
    <property type="match status" value="1"/>
</dbReference>
<dbReference type="NCBIfam" id="TIGR00475">
    <property type="entry name" value="selB"/>
    <property type="match status" value="1"/>
</dbReference>
<evidence type="ECO:0000256" key="1">
    <source>
        <dbReference type="ARBA" id="ARBA00004496"/>
    </source>
</evidence>
<dbReference type="SUPFAM" id="SSF50447">
    <property type="entry name" value="Translation proteins"/>
    <property type="match status" value="1"/>
</dbReference>
<dbReference type="SUPFAM" id="SSF46785">
    <property type="entry name" value="Winged helix' DNA-binding domain"/>
    <property type="match status" value="3"/>
</dbReference>
<dbReference type="InterPro" id="IPR057335">
    <property type="entry name" value="Beta-barrel_SelB"/>
</dbReference>
<dbReference type="InterPro" id="IPR000795">
    <property type="entry name" value="T_Tr_GTP-bd_dom"/>
</dbReference>
<evidence type="ECO:0000256" key="7">
    <source>
        <dbReference type="ARBA" id="ARBA00025526"/>
    </source>
</evidence>
<dbReference type="InterPro" id="IPR027417">
    <property type="entry name" value="P-loop_NTPase"/>
</dbReference>
<dbReference type="InterPro" id="IPR009001">
    <property type="entry name" value="Transl_elong_EF1A/Init_IF2_C"/>
</dbReference>
<accession>A0A5K8A6G9</accession>
<dbReference type="GO" id="GO:0003746">
    <property type="term" value="F:translation elongation factor activity"/>
    <property type="evidence" value="ECO:0007669"/>
    <property type="project" value="InterPro"/>
</dbReference>
<evidence type="ECO:0000259" key="9">
    <source>
        <dbReference type="PROSITE" id="PS51722"/>
    </source>
</evidence>
<evidence type="ECO:0000313" key="11">
    <source>
        <dbReference type="Proteomes" id="UP000422108"/>
    </source>
</evidence>
<dbReference type="CDD" id="cd03696">
    <property type="entry name" value="SelB_II"/>
    <property type="match status" value="1"/>
</dbReference>
<evidence type="ECO:0000256" key="3">
    <source>
        <dbReference type="ARBA" id="ARBA00022490"/>
    </source>
</evidence>
<dbReference type="InterPro" id="IPR031157">
    <property type="entry name" value="G_TR_CS"/>
</dbReference>
<dbReference type="Pfam" id="PF09106">
    <property type="entry name" value="WHD_2nd_SelB"/>
    <property type="match status" value="1"/>
</dbReference>
<dbReference type="InterPro" id="IPR004535">
    <property type="entry name" value="Transl_elong_SelB"/>
</dbReference>
<evidence type="ECO:0000256" key="2">
    <source>
        <dbReference type="ARBA" id="ARBA00015953"/>
    </source>
</evidence>
<sequence>MKQIILGTAGHIDHGKTSLIKAVTGTNTDRLKEEQKRGITIELGFASLDLPSGRHLGIVDVPGHEKFVKNMVAGATGIDIVTMVIAADEGVMPQTREHMEICTLLGIKYGLVVLTKIDMVDEEWLELVTEDIRDFTRGTFLEEAPIVPVSSMSGQGIPRFIEKLDTLSENVPERASSGLFRLPVDRVFSMKGFGTVITGTLISGKINVGETIMIYPSKITSKVRGLQVHNQGREMAEAGMRTAINFQGLEKAAINRGEIIARENTLTPSYMVDLELLYLSSNRKPMKNRTQVRFHTGTSETMGNLILLDREDLLPGDTCPAQIRLDEPVSLIRDDRFVIRSYSPVRTIGGGKVLNPIPAKHKRFQQEIIDGLMDLVESDAKAIIDYQARMAGPAGVTFADLLLMTNQPEKALTTTTANLLNSQTIVLVDKDNRTYVHLAVFDQLKTLSHDVLEQYHQRNPLKPGISKEELKSKFPRKANAKLFTQVLNRMIKDQQLVLEDDTVRLAAHTVSLQVDQEVVKQQIADIYRKSGLTPPYFREITADLEMDAKSARGVLELLIGEGVLIKVKEDLYYDSRVIEKLKKKLVAHILEKGEISTPEFKDMTGASRKYVIPLIEHFDATNVTIRVGDIRKLRKRQ</sequence>
<dbReference type="InterPro" id="IPR050055">
    <property type="entry name" value="EF-Tu_GTPase"/>
</dbReference>
<dbReference type="PANTHER" id="PTHR43721:SF22">
    <property type="entry name" value="ELONGATION FACTOR TU, MITOCHONDRIAL"/>
    <property type="match status" value="1"/>
</dbReference>
<dbReference type="InterPro" id="IPR009000">
    <property type="entry name" value="Transl_B-barrel_sf"/>
</dbReference>
<dbReference type="Pfam" id="PF25461">
    <property type="entry name" value="Beta-barrel_SelB"/>
    <property type="match status" value="1"/>
</dbReference>
<dbReference type="CDD" id="cd04171">
    <property type="entry name" value="SelB"/>
    <property type="match status" value="1"/>
</dbReference>
<dbReference type="Pfam" id="PF03144">
    <property type="entry name" value="GTP_EFTU_D2"/>
    <property type="match status" value="1"/>
</dbReference>
<evidence type="ECO:0000256" key="4">
    <source>
        <dbReference type="ARBA" id="ARBA00022741"/>
    </source>
</evidence>
<gene>
    <name evidence="10" type="primary">selB</name>
    <name evidence="10" type="ORF">DSCOOX_13920</name>
</gene>
<dbReference type="Proteomes" id="UP000422108">
    <property type="component" value="Chromosome"/>
</dbReference>
<dbReference type="Gene3D" id="1.10.10.10">
    <property type="entry name" value="Winged helix-like DNA-binding domain superfamily/Winged helix DNA-binding domain"/>
    <property type="match status" value="3"/>
</dbReference>
<protein>
    <recommendedName>
        <fullName evidence="2">Selenocysteine-specific elongation factor</fullName>
    </recommendedName>
    <alternativeName>
        <fullName evidence="8">SelB translation factor</fullName>
    </alternativeName>
</protein>
<dbReference type="CDD" id="cd15491">
    <property type="entry name" value="selB_III"/>
    <property type="match status" value="1"/>
</dbReference>
<reference evidence="10 11" key="1">
    <citation type="submission" date="2019-11" db="EMBL/GenBank/DDBJ databases">
        <title>Comparative genomics of hydrocarbon-degrading Desulfosarcina strains.</title>
        <authorList>
            <person name="Watanabe M."/>
            <person name="Kojima H."/>
            <person name="Fukui M."/>
        </authorList>
    </citation>
    <scope>NUCLEOTIDE SEQUENCE [LARGE SCALE GENOMIC DNA]</scope>
    <source>
        <strain evidence="11">oXyS1</strain>
    </source>
</reference>
<evidence type="ECO:0000256" key="5">
    <source>
        <dbReference type="ARBA" id="ARBA00022917"/>
    </source>
</evidence>
<dbReference type="PROSITE" id="PS51722">
    <property type="entry name" value="G_TR_2"/>
    <property type="match status" value="1"/>
</dbReference>
<dbReference type="AlphaFoldDB" id="A0A5K8A6G9"/>
<dbReference type="Pfam" id="PF09107">
    <property type="entry name" value="WHD_3rd_SelB"/>
    <property type="match status" value="1"/>
</dbReference>
<keyword evidence="6" id="KW-0342">GTP-binding</keyword>